<dbReference type="EMBL" id="STFF01000004">
    <property type="protein sequence ID" value="THU38226.1"/>
    <property type="molecule type" value="Genomic_DNA"/>
</dbReference>
<protein>
    <recommendedName>
        <fullName evidence="3">Alcohol acetyltransferase</fullName>
    </recommendedName>
</protein>
<sequence>MTDNIQHTNDFWLRLDNAAKIYPAVKDRELTTVFRISVELKERVKVKQLLESVHAIEERFPYYKVKLKAGFFWYYLEPDQAPIMVAADKGLPCRSFKKHELMFRVLAKENMISVEFSHILTDGTGAFEFLKTLLLVYLQRCGLPVPESLPFYRAEEIPSKEEYEDAFNRYFKRIDTHSLKIAKAFHVPFPLHQVPRLGILTAIVPLDDIKNKAKEHQVSITEYLVAVYVHSLQQIYEQRSPLHKRIANKIIRIQVPVNLRRIFPSLTMRNFSLYVLPGIDLRLGHYTFEEIVKSVYHQVQLETDKKLISKMISRNVSGEKSAFIKRIPLFFKSFILAKLYTIGTQQYSGVVTNLGKIDLNPEINNFIDKFIFIPPPPNKIVKVNCAVAGFGNKLALTFGNITTSKELERQFLMFLTKQGISVKLAKYQH</sequence>
<proteinExistence type="predicted"/>
<organism evidence="1 2">
    <name type="scientific">Niastella caeni</name>
    <dbReference type="NCBI Taxonomy" id="2569763"/>
    <lineage>
        <taxon>Bacteria</taxon>
        <taxon>Pseudomonadati</taxon>
        <taxon>Bacteroidota</taxon>
        <taxon>Chitinophagia</taxon>
        <taxon>Chitinophagales</taxon>
        <taxon>Chitinophagaceae</taxon>
        <taxon>Niastella</taxon>
    </lineage>
</organism>
<dbReference type="RefSeq" id="WP_136578182.1">
    <property type="nucleotide sequence ID" value="NZ_STFF01000004.1"/>
</dbReference>
<evidence type="ECO:0008006" key="3">
    <source>
        <dbReference type="Google" id="ProtNLM"/>
    </source>
</evidence>
<dbReference type="Proteomes" id="UP000306918">
    <property type="component" value="Unassembled WGS sequence"/>
</dbReference>
<keyword evidence="2" id="KW-1185">Reference proteome</keyword>
<evidence type="ECO:0000313" key="2">
    <source>
        <dbReference type="Proteomes" id="UP000306918"/>
    </source>
</evidence>
<reference evidence="1 2" key="1">
    <citation type="submission" date="2019-04" db="EMBL/GenBank/DDBJ databases">
        <title>Niastella caeni sp. nov., isolated from activated sludge.</title>
        <authorList>
            <person name="Sheng M."/>
        </authorList>
    </citation>
    <scope>NUCLEOTIDE SEQUENCE [LARGE SCALE GENOMIC DNA]</scope>
    <source>
        <strain evidence="1 2">HX-2-15</strain>
    </source>
</reference>
<dbReference type="AlphaFoldDB" id="A0A4V4H0W9"/>
<accession>A0A4V4H0W9</accession>
<evidence type="ECO:0000313" key="1">
    <source>
        <dbReference type="EMBL" id="THU38226.1"/>
    </source>
</evidence>
<comment type="caution">
    <text evidence="1">The sequence shown here is derived from an EMBL/GenBank/DDBJ whole genome shotgun (WGS) entry which is preliminary data.</text>
</comment>
<gene>
    <name evidence="1" type="ORF">FAM09_16235</name>
</gene>
<dbReference type="OrthoDB" id="4876345at2"/>
<name>A0A4V4H0W9_9BACT</name>